<sequence length="62" mass="7047">LGIYLFSVTLILLFFMTANDKPTDFPYEWGDQVLLACILPASILVQAIVSYIRTRNRRNPAS</sequence>
<keyword evidence="1" id="KW-0472">Membrane</keyword>
<keyword evidence="1" id="KW-0812">Transmembrane</keyword>
<organism evidence="2">
    <name type="scientific">uncultured Chloroflexia bacterium</name>
    <dbReference type="NCBI Taxonomy" id="1672391"/>
    <lineage>
        <taxon>Bacteria</taxon>
        <taxon>Bacillati</taxon>
        <taxon>Chloroflexota</taxon>
        <taxon>Chloroflexia</taxon>
        <taxon>environmental samples</taxon>
    </lineage>
</organism>
<evidence type="ECO:0000313" key="2">
    <source>
        <dbReference type="EMBL" id="CAA9219821.1"/>
    </source>
</evidence>
<keyword evidence="1" id="KW-1133">Transmembrane helix</keyword>
<feature type="transmembrane region" description="Helical" evidence="1">
    <location>
        <begin position="30"/>
        <end position="52"/>
    </location>
</feature>
<dbReference type="AlphaFoldDB" id="A0A6J4HF43"/>
<dbReference type="EMBL" id="CADCTR010000129">
    <property type="protein sequence ID" value="CAA9219821.1"/>
    <property type="molecule type" value="Genomic_DNA"/>
</dbReference>
<reference evidence="2" key="1">
    <citation type="submission" date="2020-02" db="EMBL/GenBank/DDBJ databases">
        <authorList>
            <person name="Meier V. D."/>
        </authorList>
    </citation>
    <scope>NUCLEOTIDE SEQUENCE</scope>
    <source>
        <strain evidence="2">AVDCRST_MAG93</strain>
    </source>
</reference>
<name>A0A6J4HF43_9CHLR</name>
<evidence type="ECO:0000256" key="1">
    <source>
        <dbReference type="SAM" id="Phobius"/>
    </source>
</evidence>
<accession>A0A6J4HF43</accession>
<feature type="non-terminal residue" evidence="2">
    <location>
        <position position="1"/>
    </location>
</feature>
<protein>
    <submittedName>
        <fullName evidence="2">Uncharacterized protein</fullName>
    </submittedName>
</protein>
<gene>
    <name evidence="2" type="ORF">AVDCRST_MAG93-393</name>
</gene>
<proteinExistence type="predicted"/>